<keyword evidence="2" id="KW-0472">Membrane</keyword>
<evidence type="ECO:0000256" key="1">
    <source>
        <dbReference type="SAM" id="MobiDB-lite"/>
    </source>
</evidence>
<feature type="compositionally biased region" description="Polar residues" evidence="1">
    <location>
        <begin position="62"/>
        <end position="78"/>
    </location>
</feature>
<organism evidence="3 4">
    <name type="scientific">Lasiodiplodia theobromae</name>
    <dbReference type="NCBI Taxonomy" id="45133"/>
    <lineage>
        <taxon>Eukaryota</taxon>
        <taxon>Fungi</taxon>
        <taxon>Dikarya</taxon>
        <taxon>Ascomycota</taxon>
        <taxon>Pezizomycotina</taxon>
        <taxon>Dothideomycetes</taxon>
        <taxon>Dothideomycetes incertae sedis</taxon>
        <taxon>Botryosphaeriales</taxon>
        <taxon>Botryosphaeriaceae</taxon>
        <taxon>Lasiodiplodia</taxon>
    </lineage>
</organism>
<feature type="transmembrane region" description="Helical" evidence="2">
    <location>
        <begin position="12"/>
        <end position="34"/>
    </location>
</feature>
<dbReference type="Pfam" id="PF11927">
    <property type="entry name" value="HODM_asu-like"/>
    <property type="match status" value="2"/>
</dbReference>
<gene>
    <name evidence="3" type="ORF">BFW01_g10568</name>
</gene>
<sequence length="309" mass="34918">MLADTAPSLRNLFPNALSLLSLSILLPLFLHLLWRLLLNPQNPKPSTQAHPEGKPTARKKSQSSFYGTPTTTPLNFTNVAPFPTSPSSSSSSPHVSTEPDRWYRDRTLISAPDRVYTPTMALRTCPFDDWLRVDTNYPARMTHKRNVLDAYGWKQVGGAMACRPEAEAAVRELLGFFKNVAADRLLMRVNWGINDREELFFLDGTHLYEGDEAAPDEKIDISQVQLRIERQVLRRLPRSGAICMLTKTYLYRLVEIAEEPGFAARLGGMLHKLPEKLAFYKRKPVWGKAVLAYLDEMAAKHPALPTDDE</sequence>
<protein>
    <submittedName>
        <fullName evidence="3">Uncharacterized protein</fullName>
    </submittedName>
</protein>
<evidence type="ECO:0000256" key="2">
    <source>
        <dbReference type="SAM" id="Phobius"/>
    </source>
</evidence>
<proteinExistence type="predicted"/>
<dbReference type="InterPro" id="IPR021848">
    <property type="entry name" value="HODM_asu-like"/>
</dbReference>
<comment type="caution">
    <text evidence="3">The sequence shown here is derived from an EMBL/GenBank/DDBJ whole genome shotgun (WGS) entry which is preliminary data.</text>
</comment>
<feature type="region of interest" description="Disordered" evidence="1">
    <location>
        <begin position="43"/>
        <end position="99"/>
    </location>
</feature>
<accession>A0A8H7IPY3</accession>
<keyword evidence="2" id="KW-1133">Transmembrane helix</keyword>
<evidence type="ECO:0000313" key="3">
    <source>
        <dbReference type="EMBL" id="KAF9629365.1"/>
    </source>
</evidence>
<evidence type="ECO:0000313" key="4">
    <source>
        <dbReference type="Proteomes" id="UP000627934"/>
    </source>
</evidence>
<reference evidence="3" key="2">
    <citation type="journal article" date="2018" name="DNA Res.">
        <title>Comparative genome and transcriptome analyses reveal adaptations to opportunistic infections in woody plant degrading pathogens of Botryosphaeriaceae.</title>
        <authorList>
            <person name="Yan J.Y."/>
            <person name="Zhao W.S."/>
            <person name="Chen Z."/>
            <person name="Xing Q.K."/>
            <person name="Zhang W."/>
            <person name="Chethana K.W.T."/>
            <person name="Xue M.F."/>
            <person name="Xu J.P."/>
            <person name="Phillips A.J.L."/>
            <person name="Wang Y."/>
            <person name="Liu J.H."/>
            <person name="Liu M."/>
            <person name="Zhou Y."/>
            <person name="Jayawardena R.S."/>
            <person name="Manawasinghe I.S."/>
            <person name="Huang J.B."/>
            <person name="Qiao G.H."/>
            <person name="Fu C.Y."/>
            <person name="Guo F.F."/>
            <person name="Dissanayake A.J."/>
            <person name="Peng Y.L."/>
            <person name="Hyde K.D."/>
            <person name="Li X.H."/>
        </authorList>
    </citation>
    <scope>NUCLEOTIDE SEQUENCE</scope>
    <source>
        <strain evidence="3">CSS-01s</strain>
    </source>
</reference>
<reference evidence="3" key="1">
    <citation type="submission" date="2016-08" db="EMBL/GenBank/DDBJ databases">
        <authorList>
            <person name="Yan J."/>
        </authorList>
    </citation>
    <scope>NUCLEOTIDE SEQUENCE</scope>
    <source>
        <strain evidence="3">CSS-01s</strain>
    </source>
</reference>
<keyword evidence="2" id="KW-0812">Transmembrane</keyword>
<dbReference type="EMBL" id="MDYX01000024">
    <property type="protein sequence ID" value="KAF9629365.1"/>
    <property type="molecule type" value="Genomic_DNA"/>
</dbReference>
<dbReference type="AlphaFoldDB" id="A0A8H7IPY3"/>
<dbReference type="Proteomes" id="UP000627934">
    <property type="component" value="Unassembled WGS sequence"/>
</dbReference>
<name>A0A8H7IPY3_9PEZI</name>